<reference evidence="14 16" key="2">
    <citation type="journal article" date="2018" name="Plant J.">
        <title>The Physcomitrella patens chromosome-scale assembly reveals moss genome structure and evolution.</title>
        <authorList>
            <person name="Lang D."/>
            <person name="Ullrich K.K."/>
            <person name="Murat F."/>
            <person name="Fuchs J."/>
            <person name="Jenkins J."/>
            <person name="Haas F.B."/>
            <person name="Piednoel M."/>
            <person name="Gundlach H."/>
            <person name="Van Bel M."/>
            <person name="Meyberg R."/>
            <person name="Vives C."/>
            <person name="Morata J."/>
            <person name="Symeonidi A."/>
            <person name="Hiss M."/>
            <person name="Muchero W."/>
            <person name="Kamisugi Y."/>
            <person name="Saleh O."/>
            <person name="Blanc G."/>
            <person name="Decker E.L."/>
            <person name="van Gessel N."/>
            <person name="Grimwood J."/>
            <person name="Hayes R.D."/>
            <person name="Graham S.W."/>
            <person name="Gunter L.E."/>
            <person name="McDaniel S.F."/>
            <person name="Hoernstein S.N.W."/>
            <person name="Larsson A."/>
            <person name="Li F.W."/>
            <person name="Perroud P.F."/>
            <person name="Phillips J."/>
            <person name="Ranjan P."/>
            <person name="Rokshar D.S."/>
            <person name="Rothfels C.J."/>
            <person name="Schneider L."/>
            <person name="Shu S."/>
            <person name="Stevenson D.W."/>
            <person name="Thummler F."/>
            <person name="Tillich M."/>
            <person name="Villarreal Aguilar J.C."/>
            <person name="Widiez T."/>
            <person name="Wong G.K."/>
            <person name="Wymore A."/>
            <person name="Zhang Y."/>
            <person name="Zimmer A.D."/>
            <person name="Quatrano R.S."/>
            <person name="Mayer K.F.X."/>
            <person name="Goodstein D."/>
            <person name="Casacuberta J.M."/>
            <person name="Vandepoele K."/>
            <person name="Reski R."/>
            <person name="Cuming A.C."/>
            <person name="Tuskan G.A."/>
            <person name="Maumus F."/>
            <person name="Salse J."/>
            <person name="Schmutz J."/>
            <person name="Rensing S.A."/>
        </authorList>
    </citation>
    <scope>NUCLEOTIDE SEQUENCE [LARGE SCALE GENOMIC DNA]</scope>
    <source>
        <strain evidence="15 16">cv. Gransden 2004</strain>
    </source>
</reference>
<evidence type="ECO:0000256" key="3">
    <source>
        <dbReference type="ARBA" id="ARBA00019618"/>
    </source>
</evidence>
<name>A0A2K1KAD1_PHYPA</name>
<feature type="compositionally biased region" description="Low complexity" evidence="10">
    <location>
        <begin position="1161"/>
        <end position="1173"/>
    </location>
</feature>
<dbReference type="InterPro" id="IPR041285">
    <property type="entry name" value="MID_MedPIWI"/>
</dbReference>
<feature type="compositionally biased region" description="Polar residues" evidence="10">
    <location>
        <begin position="1493"/>
        <end position="1507"/>
    </location>
</feature>
<dbReference type="EMBL" id="ABEU02000007">
    <property type="protein sequence ID" value="PNR50737.1"/>
    <property type="molecule type" value="Genomic_DNA"/>
</dbReference>
<organism evidence="14">
    <name type="scientific">Physcomitrium patens</name>
    <name type="common">Spreading-leaved earth moss</name>
    <name type="synonym">Physcomitrella patens</name>
    <dbReference type="NCBI Taxonomy" id="3218"/>
    <lineage>
        <taxon>Eukaryota</taxon>
        <taxon>Viridiplantae</taxon>
        <taxon>Streptophyta</taxon>
        <taxon>Embryophyta</taxon>
        <taxon>Bryophyta</taxon>
        <taxon>Bryophytina</taxon>
        <taxon>Bryopsida</taxon>
        <taxon>Funariidae</taxon>
        <taxon>Funariales</taxon>
        <taxon>Funariaceae</taxon>
        <taxon>Physcomitrium</taxon>
    </lineage>
</organism>
<feature type="region of interest" description="Disordered" evidence="10">
    <location>
        <begin position="1764"/>
        <end position="1819"/>
    </location>
</feature>
<keyword evidence="7 9" id="KW-0804">Transcription</keyword>
<proteinExistence type="inferred from homology"/>
<keyword evidence="16" id="KW-1185">Reference proteome</keyword>
<evidence type="ECO:0000313" key="14">
    <source>
        <dbReference type="EMBL" id="PNR50737.1"/>
    </source>
</evidence>
<evidence type="ECO:0000256" key="1">
    <source>
        <dbReference type="ARBA" id="ARBA00004123"/>
    </source>
</evidence>
<reference evidence="15" key="3">
    <citation type="submission" date="2020-12" db="UniProtKB">
        <authorList>
            <consortium name="EnsemblPlants"/>
        </authorList>
    </citation>
    <scope>IDENTIFICATION</scope>
</reference>
<dbReference type="FunCoup" id="A0A2K1KAD1">
    <property type="interactions" value="2345"/>
</dbReference>
<dbReference type="Gramene" id="Pp3c7_4610V3.1">
    <property type="protein sequence ID" value="Pp3c7_4610V3.1"/>
    <property type="gene ID" value="Pp3c7_4610"/>
</dbReference>
<dbReference type="GO" id="GO:0003713">
    <property type="term" value="F:transcription coactivator activity"/>
    <property type="evidence" value="ECO:0000318"/>
    <property type="project" value="GO_Central"/>
</dbReference>
<dbReference type="Pfam" id="PF18296">
    <property type="entry name" value="MID_MedPIWI"/>
    <property type="match status" value="1"/>
</dbReference>
<comment type="subcellular location">
    <subcellularLocation>
        <location evidence="1 9">Nucleus</location>
    </subcellularLocation>
</comment>
<evidence type="ECO:0000256" key="8">
    <source>
        <dbReference type="ARBA" id="ARBA00023242"/>
    </source>
</evidence>
<evidence type="ECO:0000313" key="16">
    <source>
        <dbReference type="Proteomes" id="UP000006727"/>
    </source>
</evidence>
<feature type="compositionally biased region" description="Polar residues" evidence="10">
    <location>
        <begin position="790"/>
        <end position="800"/>
    </location>
</feature>
<feature type="compositionally biased region" description="Low complexity" evidence="10">
    <location>
        <begin position="379"/>
        <end position="410"/>
    </location>
</feature>
<feature type="compositionally biased region" description="Basic and acidic residues" evidence="10">
    <location>
        <begin position="355"/>
        <end position="366"/>
    </location>
</feature>
<feature type="region of interest" description="Disordered" evidence="10">
    <location>
        <begin position="771"/>
        <end position="818"/>
    </location>
</feature>
<dbReference type="PANTHER" id="PTHR48249">
    <property type="entry name" value="MEDIATOR OF RNA POLYMERASE II TRANSCRIPTION SUBUNIT 13"/>
    <property type="match status" value="1"/>
</dbReference>
<feature type="compositionally biased region" description="Polar residues" evidence="10">
    <location>
        <begin position="634"/>
        <end position="645"/>
    </location>
</feature>
<reference evidence="14 16" key="1">
    <citation type="journal article" date="2008" name="Science">
        <title>The Physcomitrella genome reveals evolutionary insights into the conquest of land by plants.</title>
        <authorList>
            <person name="Rensing S."/>
            <person name="Lang D."/>
            <person name="Zimmer A."/>
            <person name="Terry A."/>
            <person name="Salamov A."/>
            <person name="Shapiro H."/>
            <person name="Nishiyama T."/>
            <person name="Perroud P.-F."/>
            <person name="Lindquist E."/>
            <person name="Kamisugi Y."/>
            <person name="Tanahashi T."/>
            <person name="Sakakibara K."/>
            <person name="Fujita T."/>
            <person name="Oishi K."/>
            <person name="Shin-I T."/>
            <person name="Kuroki Y."/>
            <person name="Toyoda A."/>
            <person name="Suzuki Y."/>
            <person name="Hashimoto A."/>
            <person name="Yamaguchi K."/>
            <person name="Sugano A."/>
            <person name="Kohara Y."/>
            <person name="Fujiyama A."/>
            <person name="Anterola A."/>
            <person name="Aoki S."/>
            <person name="Ashton N."/>
            <person name="Barbazuk W.B."/>
            <person name="Barker E."/>
            <person name="Bennetzen J."/>
            <person name="Bezanilla M."/>
            <person name="Blankenship R."/>
            <person name="Cho S.H."/>
            <person name="Dutcher S."/>
            <person name="Estelle M."/>
            <person name="Fawcett J.A."/>
            <person name="Gundlach H."/>
            <person name="Hanada K."/>
            <person name="Heyl A."/>
            <person name="Hicks K.A."/>
            <person name="Hugh J."/>
            <person name="Lohr M."/>
            <person name="Mayer K."/>
            <person name="Melkozernov A."/>
            <person name="Murata T."/>
            <person name="Nelson D."/>
            <person name="Pils B."/>
            <person name="Prigge M."/>
            <person name="Reiss B."/>
            <person name="Renner T."/>
            <person name="Rombauts S."/>
            <person name="Rushton P."/>
            <person name="Sanderfoot A."/>
            <person name="Schween G."/>
            <person name="Shiu S.-H."/>
            <person name="Stueber K."/>
            <person name="Theodoulou F.L."/>
            <person name="Tu H."/>
            <person name="Van de Peer Y."/>
            <person name="Verrier P.J."/>
            <person name="Waters E."/>
            <person name="Wood A."/>
            <person name="Yang L."/>
            <person name="Cove D."/>
            <person name="Cuming A."/>
            <person name="Hasebe M."/>
            <person name="Lucas S."/>
            <person name="Mishler D.B."/>
            <person name="Reski R."/>
            <person name="Grigoriev I."/>
            <person name="Quatrano R.S."/>
            <person name="Boore J.L."/>
        </authorList>
    </citation>
    <scope>NUCLEOTIDE SEQUENCE [LARGE SCALE GENOMIC DNA]</scope>
    <source>
        <strain evidence="15 16">cv. Gransden 2004</strain>
    </source>
</reference>
<dbReference type="PaxDb" id="3218-PP1S207_51V6.1"/>
<feature type="region of interest" description="Disordered" evidence="10">
    <location>
        <begin position="634"/>
        <end position="661"/>
    </location>
</feature>
<evidence type="ECO:0000256" key="9">
    <source>
        <dbReference type="RuleBase" id="RU364134"/>
    </source>
</evidence>
<keyword evidence="4 9" id="KW-0678">Repressor</keyword>
<keyword evidence="6 9" id="KW-0010">Activator</keyword>
<feature type="region of interest" description="Disordered" evidence="10">
    <location>
        <begin position="722"/>
        <end position="754"/>
    </location>
</feature>
<feature type="compositionally biased region" description="Low complexity" evidence="10">
    <location>
        <begin position="1775"/>
        <end position="1786"/>
    </location>
</feature>
<evidence type="ECO:0000256" key="4">
    <source>
        <dbReference type="ARBA" id="ARBA00022491"/>
    </source>
</evidence>
<dbReference type="OrthoDB" id="103819at2759"/>
<feature type="compositionally biased region" description="Basic and acidic residues" evidence="10">
    <location>
        <begin position="727"/>
        <end position="740"/>
    </location>
</feature>
<protein>
    <recommendedName>
        <fullName evidence="3 9">Mediator of RNA polymerase II transcription subunit 13</fullName>
    </recommendedName>
</protein>
<dbReference type="RefSeq" id="XP_024380103.1">
    <property type="nucleotide sequence ID" value="XM_024524335.2"/>
</dbReference>
<evidence type="ECO:0000256" key="7">
    <source>
        <dbReference type="ARBA" id="ARBA00023163"/>
    </source>
</evidence>
<evidence type="ECO:0000259" key="11">
    <source>
        <dbReference type="Pfam" id="PF06333"/>
    </source>
</evidence>
<evidence type="ECO:0000256" key="2">
    <source>
        <dbReference type="ARBA" id="ARBA00009354"/>
    </source>
</evidence>
<evidence type="ECO:0000256" key="10">
    <source>
        <dbReference type="SAM" id="MobiDB-lite"/>
    </source>
</evidence>
<dbReference type="InterPro" id="IPR051139">
    <property type="entry name" value="Mediator_complx_sub13"/>
</dbReference>
<comment type="subunit">
    <text evidence="9">Component of the Mediator complex.</text>
</comment>
<dbReference type="EnsemblPlants" id="Pp3c7_4610V3.1">
    <property type="protein sequence ID" value="Pp3c7_4610V3.1"/>
    <property type="gene ID" value="Pp3c7_4610"/>
</dbReference>
<dbReference type="GO" id="GO:0045944">
    <property type="term" value="P:positive regulation of transcription by RNA polymerase II"/>
    <property type="evidence" value="ECO:0000318"/>
    <property type="project" value="GO_Central"/>
</dbReference>
<dbReference type="InterPro" id="IPR021643">
    <property type="entry name" value="Mediator_Med13_N"/>
</dbReference>
<dbReference type="PANTHER" id="PTHR48249:SF3">
    <property type="entry name" value="MEDIATOR OF RNA POLYMERASE II TRANSCRIPTION SUBUNIT 13"/>
    <property type="match status" value="1"/>
</dbReference>
<keyword evidence="5 9" id="KW-0805">Transcription regulation</keyword>
<gene>
    <name evidence="15" type="primary">LOC112284497</name>
    <name evidence="14" type="ORF">PHYPA_009923</name>
</gene>
<feature type="compositionally biased region" description="Acidic residues" evidence="10">
    <location>
        <begin position="411"/>
        <end position="423"/>
    </location>
</feature>
<dbReference type="KEGG" id="ppp:112284497"/>
<keyword evidence="8 9" id="KW-0539">Nucleus</keyword>
<evidence type="ECO:0000256" key="5">
    <source>
        <dbReference type="ARBA" id="ARBA00023015"/>
    </source>
</evidence>
<accession>A0A2K1KAD1</accession>
<feature type="domain" description="Mediator complex subunit Med13 N-terminal" evidence="12">
    <location>
        <begin position="3"/>
        <end position="228"/>
    </location>
</feature>
<feature type="compositionally biased region" description="Polar residues" evidence="10">
    <location>
        <begin position="1803"/>
        <end position="1819"/>
    </location>
</feature>
<sequence length="2064" mass="219439">MFTNVFRIGGLHQMSWFQFLAEGETLSPNFPSRKDRPQQDIAAMQMMRAHMWLQETGYLSSWTISDGKVKLWLFLPGRHDSPNPRVHVAVTGLKALASGLWRAPGECTEIGFALDRALRNRIEKGLQTVSYVRFGDVFIKCLRQSTNELNLRKSLFSCDLMLTTSSDSIFVHILVRRKRVRQLVFSDLQAALSQQRSSLGVGGNSLAVVVAPNGLSGRLTGCSPNDLVTQLYKSKLQAYDASSLPFRVVGSTSAVGTSPVQQCYAEVTLDEFSGNTITNRSSAPGVANTKMHGKSRNAGDRGHVLVYPLDAVLAPMRPLVPTQPLTRRCWFQEWAGTTWLEDWTKEEILPSNRKNGLDDGESREKSSITGIGVNGSVPGHSNGPGMSSNSSGGRSSDSSQGSSDTSSSSDVDGDGLGEIEADGDSLGSKGVGALISKNSDMHIPSTSSQGLDMDIGDMKNSHGAYSQCTKRGRQVKSIAAFDPPSKALKRSSSIGNDVLSLMDGTNSDKKGTSFLGESSGLGGGIIGGGSQLGNPWDQWDNNDTFDMGLGMDIQSDADILAEFRDFGDFFEDDGLGFGEPPDTAESQALMFSLPDYGEVSQTPGTAPLDVSDPLVLPILDFPMLGMDQNTGDLLSDIKPTSSMEVSQAPIEGPSSPSRHSPELNLRLKSEAMLCFASGFEPVDMASVPDVGVSTLRDPYVPASKRNAPKSVQKDLYQYSAAPISYAKPERSDVGKDEQRSTKSPNESGESKRKELTADYIVVSGAHGSKHLNGKLLTSVDEGPDRAAGTTLESNKQSADTSGGGKGPQIPGDPFSAQFPSTVKLKESTKSSIRSPVAVLATELECALLQVMKCLTEDSPPSVSGNSVAASPGIEAARSFPLPSKDGGSDITQVQFDLLAQSASGLPKTQRERQKKVPERIAGFADGDMHDGGSRIAQVGVWRPVGVSKPLRSTNTSRYANSVDFPSRVSNSTSTVDLDMDDVTASGESQRQWRELLEAVPMLAQQASIAVDVSLDGRYGDGPFGWLAAQEVQRQQRKSSADCSQEGGGGMLSFTRCLDQSGMEILDPLSDQISAATASNLLQSDMRVAMANAFGDGAADGPLALVDWCKGFVQSSDGGLCAESTNTEVNSIVTVVGESMTPSQSGGGLKGADIDDIRRNSSSSRAIDSSSLSDQTDPSQRRGLSDDSAVSHADAFGYNETSILALPTPSLLVGYQEDWLKTSCSALHLWEKAPLEPYALAKQVNYHVICLASEPLVTAAADFFQQLSSVYEICRLGSHLPSGTAAGPTGSVGSFSKQSLSGFTLVDVPGVSHSGARGEFHNASNYSLAKAFMGDMAANWNMAEYRKALRKVCKALPLSSGSSANQRELELGPSTVVYVVCPVSDPAGILQTMVDACASLGSAITGADSQRHAPSTSGEDTMPPSLLGFSNPRFCLQLITAETIFKSSGPQASCVDVLKEVAMGVYNKVRRIPRHSQKAEYLQNSGASDARGQFGNTVNPSGLQSNTPMPGLWKDCSGQRGSGHATIATLNSSKNHNIWDGGWKSSTQTDIGTAINQVTDENVRYLYEPAYILARSGAQASAVAFCSDAIRDAVAGCNPRATGNASSGSDVDSTAITERMDADANGVAEQAADLYCCYTWSVDWNWLVSVWTDARGELLDTQLLSLTGIDTTRENCLQILFHQILQQGLQLLNLAVEAGSCRSRGLNITRLGGFYAKESHEWHRVIMAAGADEVRKWPVQIGHPDCHTSSCVGGARSLSDMGLMSDRGLGLGGSGPTSPIPSSSSFGGREKTSHSSKPGVDMSSGLNRRQNQASNQMGPTESTMEMFKWVHSVSLVSVRVDQSLQILSTTEGPAEGTSSSGPSWPAGSGSVLSGVVSVGVNTVKTLAWTGASYSIVPSHVNRPLSTSSVELLLKCPHTEQSPLAQLLQSTGLACPVSTAYTVSAGTSSTINDFAQRSKEDWPSTMSMGLVAHYGTSTTAQDSSGVATSSKGVKPAVVESKEQALEVQRILQTVASDLHALSWLNVGVTCVQRRSPLPFHCEVAQRTQRLLDFLDAEFGYGSTTIS</sequence>
<feature type="region of interest" description="Disordered" evidence="10">
    <location>
        <begin position="1488"/>
        <end position="1508"/>
    </location>
</feature>
<dbReference type="GO" id="GO:0016592">
    <property type="term" value="C:mediator complex"/>
    <property type="evidence" value="ECO:0000318"/>
    <property type="project" value="GO_Central"/>
</dbReference>
<dbReference type="Proteomes" id="UP000006727">
    <property type="component" value="Chromosome 7"/>
</dbReference>
<dbReference type="Gramene" id="Pp3c7_4610V3.2">
    <property type="protein sequence ID" value="Pp3c7_4610V3.2"/>
    <property type="gene ID" value="Pp3c7_4610"/>
</dbReference>
<evidence type="ECO:0000256" key="6">
    <source>
        <dbReference type="ARBA" id="ARBA00023159"/>
    </source>
</evidence>
<dbReference type="EnsemblPlants" id="Pp3c7_4610V3.2">
    <property type="protein sequence ID" value="Pp3c7_4610V3.2"/>
    <property type="gene ID" value="Pp3c7_4610"/>
</dbReference>
<comment type="function">
    <text evidence="9">Component of the Mediator complex, a coactivator involved in regulated transcription of nearly all RNA polymerase II-dependent genes. Mediator functions as a bridge to convey information from gene-specific regulatory proteins to the basal RNA polymerase II transcription machinery. Mediator is recruited to promoters by direct interactions with regulatory proteins and serves as a scaffold for the assembly of a functional preinitiation complex with RNA polymerase II and the general transcription factors.</text>
</comment>
<evidence type="ECO:0000313" key="15">
    <source>
        <dbReference type="EnsemblPlants" id="Pp3c7_4610V3.1"/>
    </source>
</evidence>
<dbReference type="InterPro" id="IPR009401">
    <property type="entry name" value="Med13_C"/>
</dbReference>
<feature type="region of interest" description="Disordered" evidence="10">
    <location>
        <begin position="1161"/>
        <end position="1186"/>
    </location>
</feature>
<dbReference type="STRING" id="3218.A0A2K1KAD1"/>
<evidence type="ECO:0000259" key="13">
    <source>
        <dbReference type="Pfam" id="PF18296"/>
    </source>
</evidence>
<dbReference type="GeneID" id="112284497"/>
<feature type="region of interest" description="Disordered" evidence="10">
    <location>
        <begin position="350"/>
        <end position="432"/>
    </location>
</feature>
<comment type="similarity">
    <text evidence="2 9">Belongs to the Mediator complex subunit 13 family.</text>
</comment>
<dbReference type="Pfam" id="PF06333">
    <property type="entry name" value="Med13_C"/>
    <property type="match status" value="1"/>
</dbReference>
<evidence type="ECO:0000259" key="12">
    <source>
        <dbReference type="Pfam" id="PF11597"/>
    </source>
</evidence>
<feature type="domain" description="MID" evidence="13">
    <location>
        <begin position="1241"/>
        <end position="1470"/>
    </location>
</feature>
<feature type="domain" description="Mediator complex subunit Med13 C-terminal" evidence="11">
    <location>
        <begin position="1626"/>
        <end position="2042"/>
    </location>
</feature>
<dbReference type="Pfam" id="PF11597">
    <property type="entry name" value="Med13_N"/>
    <property type="match status" value="1"/>
</dbReference>